<evidence type="ECO:0000259" key="1">
    <source>
        <dbReference type="PROSITE" id="PS51464"/>
    </source>
</evidence>
<dbReference type="InterPro" id="IPR050099">
    <property type="entry name" value="SIS_GmhA/DiaA_subfam"/>
</dbReference>
<organism evidence="2">
    <name type="scientific">Thiolapillus brandeum</name>
    <dbReference type="NCBI Taxonomy" id="1076588"/>
    <lineage>
        <taxon>Bacteria</taxon>
        <taxon>Pseudomonadati</taxon>
        <taxon>Pseudomonadota</taxon>
        <taxon>Gammaproteobacteria</taxon>
        <taxon>Chromatiales</taxon>
        <taxon>Sedimenticolaceae</taxon>
        <taxon>Thiolapillus</taxon>
    </lineage>
</organism>
<sequence length="76" mass="8237">MEPIERINHLFNASIETKQHCLPSIAQPIAEAATMIVNSLLEGGKVLCCGNGGSAGDAQHFSSEMLNRFERERPGL</sequence>
<accession>A0A831KBW0</accession>
<dbReference type="InterPro" id="IPR001347">
    <property type="entry name" value="SIS_dom"/>
</dbReference>
<comment type="caution">
    <text evidence="2">The sequence shown here is derived from an EMBL/GenBank/DDBJ whole genome shotgun (WGS) entry which is preliminary data.</text>
</comment>
<dbReference type="EMBL" id="DRCV01000136">
    <property type="protein sequence ID" value="HDK37978.1"/>
    <property type="molecule type" value="Genomic_DNA"/>
</dbReference>
<dbReference type="GO" id="GO:1901135">
    <property type="term" value="P:carbohydrate derivative metabolic process"/>
    <property type="evidence" value="ECO:0007669"/>
    <property type="project" value="InterPro"/>
</dbReference>
<name>A0A831KBW0_9GAMM</name>
<reference evidence="2" key="1">
    <citation type="journal article" date="2020" name="mSystems">
        <title>Genome- and Community-Level Interaction Insights into Carbon Utilization and Element Cycling Functions of Hydrothermarchaeota in Hydrothermal Sediment.</title>
        <authorList>
            <person name="Zhou Z."/>
            <person name="Liu Y."/>
            <person name="Xu W."/>
            <person name="Pan J."/>
            <person name="Luo Z.H."/>
            <person name="Li M."/>
        </authorList>
    </citation>
    <scope>NUCLEOTIDE SEQUENCE [LARGE SCALE GENOMIC DNA]</scope>
    <source>
        <strain evidence="2">HyVt-26</strain>
    </source>
</reference>
<evidence type="ECO:0000313" key="2">
    <source>
        <dbReference type="EMBL" id="HDK37978.1"/>
    </source>
</evidence>
<feature type="domain" description="SIS" evidence="1">
    <location>
        <begin position="36"/>
        <end position="76"/>
    </location>
</feature>
<dbReference type="InterPro" id="IPR046348">
    <property type="entry name" value="SIS_dom_sf"/>
</dbReference>
<protein>
    <submittedName>
        <fullName evidence="2">SIS domain-containing protein</fullName>
    </submittedName>
</protein>
<dbReference type="PROSITE" id="PS51464">
    <property type="entry name" value="SIS"/>
    <property type="match status" value="1"/>
</dbReference>
<dbReference type="SUPFAM" id="SSF53697">
    <property type="entry name" value="SIS domain"/>
    <property type="match status" value="1"/>
</dbReference>
<dbReference type="Proteomes" id="UP000885822">
    <property type="component" value="Unassembled WGS sequence"/>
</dbReference>
<feature type="non-terminal residue" evidence="2">
    <location>
        <position position="76"/>
    </location>
</feature>
<gene>
    <name evidence="2" type="ORF">ENG92_03065</name>
</gene>
<dbReference type="GO" id="GO:0097367">
    <property type="term" value="F:carbohydrate derivative binding"/>
    <property type="evidence" value="ECO:0007669"/>
    <property type="project" value="InterPro"/>
</dbReference>
<dbReference type="PANTHER" id="PTHR30390:SF6">
    <property type="entry name" value="DNAA INITIATOR-ASSOCIATING PROTEIN DIAA"/>
    <property type="match status" value="1"/>
</dbReference>
<dbReference type="PANTHER" id="PTHR30390">
    <property type="entry name" value="SEDOHEPTULOSE 7-PHOSPHATE ISOMERASE / DNAA INITIATOR-ASSOCIATING FACTOR FOR REPLICATION INITIATION"/>
    <property type="match status" value="1"/>
</dbReference>
<dbReference type="Gene3D" id="3.40.50.10490">
    <property type="entry name" value="Glucose-6-phosphate isomerase like protein, domain 1"/>
    <property type="match status" value="1"/>
</dbReference>
<proteinExistence type="predicted"/>
<dbReference type="Pfam" id="PF13580">
    <property type="entry name" value="SIS_2"/>
    <property type="match status" value="1"/>
</dbReference>
<dbReference type="AlphaFoldDB" id="A0A831KBW0"/>